<sequence length="485" mass="55697">MKVFSERLHLLILVASLLVLGFLTTSLASYWVSRDEIHHGIVKNALPMTGDNIYSEIQKDMLRPVFISSQMAHDTFVRDWMLKGEQDTSQIVRYLTEVKEKNGTFTSFLVSDKTHRYYHPGGVLKEVRESDVRDAWFFRVRAMKTPFETNVDADMAHRDRMTIFINHQVLDFQGQFIGAIGVGVTLDTMAQLLKSYEQRFGRRIYFVNPRGEVVLTAQKTQLRGSIRDHLGLNQVAAQIINQDTKPTQLSYQLNGQEIQLNSRFIPELGWYLIVEQNETEILRPVQRILLINLAISALITLLVLAVALYSINRTQCQLEQLASTDALTQLPNRQAFEVVLQQKLNELARRPRAISGVFMDIDWFKQINDQFGHAQGDAVLQEFAQLLRHQSRASDVVARWGGEEFILILDDCDLDNAVELAEKLRQTVEQHPFQLPRQTGITISVGVTQWQEQESSADFFQRLDDLLYQAKTTGRNQVVHQRKPE</sequence>
<dbReference type="PROSITE" id="PS50887">
    <property type="entry name" value="GGDEF"/>
    <property type="match status" value="1"/>
</dbReference>
<dbReference type="SMART" id="SM00267">
    <property type="entry name" value="GGDEF"/>
    <property type="match status" value="1"/>
</dbReference>
<dbReference type="Gene3D" id="3.30.450.20">
    <property type="entry name" value="PAS domain"/>
    <property type="match status" value="1"/>
</dbReference>
<dbReference type="AlphaFoldDB" id="A0A7D5ZFX8"/>
<dbReference type="InterPro" id="IPR043128">
    <property type="entry name" value="Rev_trsase/Diguanyl_cyclase"/>
</dbReference>
<dbReference type="GO" id="GO:0043709">
    <property type="term" value="P:cell adhesion involved in single-species biofilm formation"/>
    <property type="evidence" value="ECO:0007669"/>
    <property type="project" value="TreeGrafter"/>
</dbReference>
<keyword evidence="3" id="KW-1003">Cell membrane</keyword>
<dbReference type="FunFam" id="3.30.70.270:FF:000001">
    <property type="entry name" value="Diguanylate cyclase domain protein"/>
    <property type="match status" value="1"/>
</dbReference>
<dbReference type="EMBL" id="CP058952">
    <property type="protein sequence ID" value="QLI83205.1"/>
    <property type="molecule type" value="Genomic_DNA"/>
</dbReference>
<dbReference type="InterPro" id="IPR029787">
    <property type="entry name" value="Nucleotide_cyclase"/>
</dbReference>
<comment type="subcellular location">
    <subcellularLocation>
        <location evidence="1">Cell membrane</location>
        <topology evidence="1">Multi-pass membrane protein</topology>
    </subcellularLocation>
</comment>
<dbReference type="EC" id="2.7.7.65" evidence="2"/>
<dbReference type="PANTHER" id="PTHR45138:SF9">
    <property type="entry name" value="DIGUANYLATE CYCLASE DGCM-RELATED"/>
    <property type="match status" value="1"/>
</dbReference>
<dbReference type="SUPFAM" id="SSF55073">
    <property type="entry name" value="Nucleotide cyclase"/>
    <property type="match status" value="1"/>
</dbReference>
<keyword evidence="6 8" id="KW-0472">Membrane</keyword>
<proteinExistence type="predicted"/>
<gene>
    <name evidence="10" type="ORF">HZU75_06805</name>
</gene>
<evidence type="ECO:0000313" key="11">
    <source>
        <dbReference type="Proteomes" id="UP000510822"/>
    </source>
</evidence>
<dbReference type="KEGG" id="cfon:HZU75_06805"/>
<dbReference type="Pfam" id="PF00990">
    <property type="entry name" value="GGDEF"/>
    <property type="match status" value="1"/>
</dbReference>
<dbReference type="SUPFAM" id="SSF103190">
    <property type="entry name" value="Sensory domain-like"/>
    <property type="match status" value="1"/>
</dbReference>
<dbReference type="InterPro" id="IPR050469">
    <property type="entry name" value="Diguanylate_Cyclase"/>
</dbReference>
<evidence type="ECO:0000256" key="4">
    <source>
        <dbReference type="ARBA" id="ARBA00022692"/>
    </source>
</evidence>
<dbReference type="InterPro" id="IPR000160">
    <property type="entry name" value="GGDEF_dom"/>
</dbReference>
<dbReference type="NCBIfam" id="TIGR00254">
    <property type="entry name" value="GGDEF"/>
    <property type="match status" value="1"/>
</dbReference>
<protein>
    <recommendedName>
        <fullName evidence="2">diguanylate cyclase</fullName>
        <ecNumber evidence="2">2.7.7.65</ecNumber>
    </recommendedName>
</protein>
<evidence type="ECO:0000256" key="5">
    <source>
        <dbReference type="ARBA" id="ARBA00022989"/>
    </source>
</evidence>
<dbReference type="Pfam" id="PF02743">
    <property type="entry name" value="dCache_1"/>
    <property type="match status" value="1"/>
</dbReference>
<accession>A0A7D5ZFX8</accession>
<name>A0A7D5ZFX8_9NEIS</name>
<feature type="domain" description="GGDEF" evidence="9">
    <location>
        <begin position="352"/>
        <end position="483"/>
    </location>
</feature>
<dbReference type="GO" id="GO:0052621">
    <property type="term" value="F:diguanylate cyclase activity"/>
    <property type="evidence" value="ECO:0007669"/>
    <property type="project" value="UniProtKB-EC"/>
</dbReference>
<dbReference type="Gene3D" id="3.30.70.270">
    <property type="match status" value="1"/>
</dbReference>
<dbReference type="GO" id="GO:0005886">
    <property type="term" value="C:plasma membrane"/>
    <property type="evidence" value="ECO:0007669"/>
    <property type="project" value="UniProtKB-SubCell"/>
</dbReference>
<evidence type="ECO:0000313" key="10">
    <source>
        <dbReference type="EMBL" id="QLI83205.1"/>
    </source>
</evidence>
<keyword evidence="5 8" id="KW-1133">Transmembrane helix</keyword>
<dbReference type="InterPro" id="IPR029151">
    <property type="entry name" value="Sensor-like_sf"/>
</dbReference>
<evidence type="ECO:0000256" key="7">
    <source>
        <dbReference type="ARBA" id="ARBA00034247"/>
    </source>
</evidence>
<dbReference type="GO" id="GO:1902201">
    <property type="term" value="P:negative regulation of bacterial-type flagellum-dependent cell motility"/>
    <property type="evidence" value="ECO:0007669"/>
    <property type="project" value="TreeGrafter"/>
</dbReference>
<feature type="transmembrane region" description="Helical" evidence="8">
    <location>
        <begin position="289"/>
        <end position="311"/>
    </location>
</feature>
<evidence type="ECO:0000256" key="8">
    <source>
        <dbReference type="SAM" id="Phobius"/>
    </source>
</evidence>
<keyword evidence="4 8" id="KW-0812">Transmembrane</keyword>
<dbReference type="CDD" id="cd18773">
    <property type="entry name" value="PDC1_HK_sensor"/>
    <property type="match status" value="1"/>
</dbReference>
<keyword evidence="11" id="KW-1185">Reference proteome</keyword>
<comment type="catalytic activity">
    <reaction evidence="7">
        <text>2 GTP = 3',3'-c-di-GMP + 2 diphosphate</text>
        <dbReference type="Rhea" id="RHEA:24898"/>
        <dbReference type="ChEBI" id="CHEBI:33019"/>
        <dbReference type="ChEBI" id="CHEBI:37565"/>
        <dbReference type="ChEBI" id="CHEBI:58805"/>
        <dbReference type="EC" id="2.7.7.65"/>
    </reaction>
</comment>
<dbReference type="InterPro" id="IPR033479">
    <property type="entry name" value="dCache_1"/>
</dbReference>
<evidence type="ECO:0000256" key="1">
    <source>
        <dbReference type="ARBA" id="ARBA00004651"/>
    </source>
</evidence>
<dbReference type="Proteomes" id="UP000510822">
    <property type="component" value="Chromosome"/>
</dbReference>
<dbReference type="CDD" id="cd01949">
    <property type="entry name" value="GGDEF"/>
    <property type="match status" value="1"/>
</dbReference>
<evidence type="ECO:0000256" key="2">
    <source>
        <dbReference type="ARBA" id="ARBA00012528"/>
    </source>
</evidence>
<evidence type="ECO:0000256" key="6">
    <source>
        <dbReference type="ARBA" id="ARBA00023136"/>
    </source>
</evidence>
<dbReference type="PANTHER" id="PTHR45138">
    <property type="entry name" value="REGULATORY COMPONENTS OF SENSORY TRANSDUCTION SYSTEM"/>
    <property type="match status" value="1"/>
</dbReference>
<evidence type="ECO:0000256" key="3">
    <source>
        <dbReference type="ARBA" id="ARBA00022475"/>
    </source>
</evidence>
<reference evidence="10 11" key="1">
    <citation type="journal article" date="2016" name="Int. J. Syst. Evol. Microbiol.">
        <title>Chitinibacter fontanus sp. nov., isolated from a spring.</title>
        <authorList>
            <person name="Sheu S.Y."/>
            <person name="Li Y.S."/>
            <person name="Young C.C."/>
            <person name="Chen W.M."/>
        </authorList>
    </citation>
    <scope>NUCLEOTIDE SEQUENCE [LARGE SCALE GENOMIC DNA]</scope>
    <source>
        <strain evidence="10 11">STM-7</strain>
    </source>
</reference>
<evidence type="ECO:0000259" key="9">
    <source>
        <dbReference type="PROSITE" id="PS50887"/>
    </source>
</evidence>
<organism evidence="10 11">
    <name type="scientific">Chitinibacter fontanus</name>
    <dbReference type="NCBI Taxonomy" id="1737446"/>
    <lineage>
        <taxon>Bacteria</taxon>
        <taxon>Pseudomonadati</taxon>
        <taxon>Pseudomonadota</taxon>
        <taxon>Betaproteobacteria</taxon>
        <taxon>Neisseriales</taxon>
        <taxon>Chitinibacteraceae</taxon>
        <taxon>Chitinibacter</taxon>
    </lineage>
</organism>